<dbReference type="AlphaFoldDB" id="A0A6I2UUX9"/>
<gene>
    <name evidence="1" type="ORF">FYJ78_07440</name>
</gene>
<evidence type="ECO:0000313" key="2">
    <source>
        <dbReference type="Proteomes" id="UP000430222"/>
    </source>
</evidence>
<dbReference type="EMBL" id="VUNL01000007">
    <property type="protein sequence ID" value="MSV25017.1"/>
    <property type="molecule type" value="Genomic_DNA"/>
</dbReference>
<dbReference type="Proteomes" id="UP000430222">
    <property type="component" value="Unassembled WGS sequence"/>
</dbReference>
<dbReference type="Pfam" id="PF13704">
    <property type="entry name" value="Glyco_tranf_2_4"/>
    <property type="match status" value="1"/>
</dbReference>
<evidence type="ECO:0000313" key="1">
    <source>
        <dbReference type="EMBL" id="MSV25017.1"/>
    </source>
</evidence>
<accession>A0A6I2UUX9</accession>
<keyword evidence="1" id="KW-0808">Transferase</keyword>
<organism evidence="1 2">
    <name type="scientific">Selenomonas montiformis</name>
    <dbReference type="NCBI Taxonomy" id="2652285"/>
    <lineage>
        <taxon>Bacteria</taxon>
        <taxon>Bacillati</taxon>
        <taxon>Bacillota</taxon>
        <taxon>Negativicutes</taxon>
        <taxon>Selenomonadales</taxon>
        <taxon>Selenomonadaceae</taxon>
        <taxon>Selenomonas</taxon>
    </lineage>
</organism>
<dbReference type="GO" id="GO:0016740">
    <property type="term" value="F:transferase activity"/>
    <property type="evidence" value="ECO:0007669"/>
    <property type="project" value="UniProtKB-KW"/>
</dbReference>
<dbReference type="InterPro" id="IPR029044">
    <property type="entry name" value="Nucleotide-diphossugar_trans"/>
</dbReference>
<sequence>MMQIAVISMVRNEADIVESFVRHAASFADKLYIADHASTDGTYDILRQLAAEGLPLSVQQFDGSAQAQAEVMTNLMEQAFASEFDFVLPLDADEFLLSDGGQDMAWCREALFSVCRPADIYQLPWVTYQTAEEYHGQQFILAMESQRESRPEELGKLLLGREAWEKTGFRLSQGNHHALLPATDGLQRLKPLPLNGVHLAHFPWRSSDQAASKAAVGWLANVAKYSRQTNLANHWRKGFYRLLAGEKMVRPPLTHGQPARIASACKARALSYTKARSGEGVLLRNVLLAAEQLANAYSEQQAASETHKVSLLLPYFGDQEAFQTSFASAAAEDYPQVNIIVFPLGEEAIHDDWLLGFLQEQSDKTAKDIVYLQEQGDILWQDLAESADGEFIQWGFPGDILAQHKLQPMVTTLTRHGNIDFVLTNSLDYPALHQAKEQGTLVDLQLPDGFAIGDGNIYRQYLRKHQTLLSGGLSAPLFRRQTMQHCGFCREYLQDGKPQWQAIWQAVLQDAIIGAMDTPLVEMHSQR</sequence>
<dbReference type="RefSeq" id="WP_154620791.1">
    <property type="nucleotide sequence ID" value="NZ_VUNL01000007.1"/>
</dbReference>
<comment type="caution">
    <text evidence="1">The sequence shown here is derived from an EMBL/GenBank/DDBJ whole genome shotgun (WGS) entry which is preliminary data.</text>
</comment>
<dbReference type="SUPFAM" id="SSF53448">
    <property type="entry name" value="Nucleotide-diphospho-sugar transferases"/>
    <property type="match status" value="1"/>
</dbReference>
<protein>
    <submittedName>
        <fullName evidence="1">Glycosyltransferase family 2 protein</fullName>
    </submittedName>
</protein>
<proteinExistence type="predicted"/>
<name>A0A6I2UUX9_9FIRM</name>
<dbReference type="Gene3D" id="3.90.550.10">
    <property type="entry name" value="Spore Coat Polysaccharide Biosynthesis Protein SpsA, Chain A"/>
    <property type="match status" value="1"/>
</dbReference>
<reference evidence="1 2" key="1">
    <citation type="submission" date="2019-08" db="EMBL/GenBank/DDBJ databases">
        <title>In-depth cultivation of the pig gut microbiome towards novel bacterial diversity and tailored functional studies.</title>
        <authorList>
            <person name="Wylensek D."/>
            <person name="Hitch T.C.A."/>
            <person name="Clavel T."/>
        </authorList>
    </citation>
    <scope>NUCLEOTIDE SEQUENCE [LARGE SCALE GENOMIC DNA]</scope>
    <source>
        <strain evidence="2">WCA-380-WT-3B3</strain>
    </source>
</reference>
<keyword evidence="2" id="KW-1185">Reference proteome</keyword>